<organism evidence="1 2">
    <name type="scientific">Chitinophaga rupis</name>
    <dbReference type="NCBI Taxonomy" id="573321"/>
    <lineage>
        <taxon>Bacteria</taxon>
        <taxon>Pseudomonadati</taxon>
        <taxon>Bacteroidota</taxon>
        <taxon>Chitinophagia</taxon>
        <taxon>Chitinophagales</taxon>
        <taxon>Chitinophagaceae</taxon>
        <taxon>Chitinophaga</taxon>
    </lineage>
</organism>
<evidence type="ECO:0000313" key="2">
    <source>
        <dbReference type="Proteomes" id="UP000198984"/>
    </source>
</evidence>
<name>A0A1H8CDX4_9BACT</name>
<accession>A0A1H8CDX4</accession>
<sequence>MAEHTLIKSGCYINGAYSILVNYLNDDDR</sequence>
<gene>
    <name evidence="1" type="ORF">SAMN04488505_10761</name>
</gene>
<keyword evidence="2" id="KW-1185">Reference proteome</keyword>
<dbReference type="AlphaFoldDB" id="A0A1H8CDX4"/>
<evidence type="ECO:0000313" key="1">
    <source>
        <dbReference type="EMBL" id="SEM92468.1"/>
    </source>
</evidence>
<proteinExistence type="predicted"/>
<dbReference type="EMBL" id="FOBB01000007">
    <property type="protein sequence ID" value="SEM92468.1"/>
    <property type="molecule type" value="Genomic_DNA"/>
</dbReference>
<protein>
    <submittedName>
        <fullName evidence="1">Uncharacterized protein</fullName>
    </submittedName>
</protein>
<reference evidence="1 2" key="1">
    <citation type="submission" date="2016-10" db="EMBL/GenBank/DDBJ databases">
        <authorList>
            <person name="de Groot N.N."/>
        </authorList>
    </citation>
    <scope>NUCLEOTIDE SEQUENCE [LARGE SCALE GENOMIC DNA]</scope>
    <source>
        <strain evidence="1 2">DSM 21039</strain>
    </source>
</reference>
<dbReference type="Proteomes" id="UP000198984">
    <property type="component" value="Unassembled WGS sequence"/>
</dbReference>